<reference evidence="2 3" key="1">
    <citation type="journal article" date="2019" name="New Phytol.">
        <title>Comparative genomics reveals unique wood-decay strategies and fruiting body development in the Schizophyllaceae.</title>
        <authorList>
            <person name="Almasi E."/>
            <person name="Sahu N."/>
            <person name="Krizsan K."/>
            <person name="Balint B."/>
            <person name="Kovacs G.M."/>
            <person name="Kiss B."/>
            <person name="Cseklye J."/>
            <person name="Drula E."/>
            <person name="Henrissat B."/>
            <person name="Nagy I."/>
            <person name="Chovatia M."/>
            <person name="Adam C."/>
            <person name="LaButti K."/>
            <person name="Lipzen A."/>
            <person name="Riley R."/>
            <person name="Grigoriev I.V."/>
            <person name="Nagy L.G."/>
        </authorList>
    </citation>
    <scope>NUCLEOTIDE SEQUENCE [LARGE SCALE GENOMIC DNA]</scope>
    <source>
        <strain evidence="2 3">NL-1724</strain>
    </source>
</reference>
<evidence type="ECO:0000313" key="3">
    <source>
        <dbReference type="Proteomes" id="UP000320762"/>
    </source>
</evidence>
<gene>
    <name evidence="2" type="ORF">BD626DRAFT_624294</name>
</gene>
<dbReference type="AlphaFoldDB" id="A0A550CVK6"/>
<evidence type="ECO:0000313" key="2">
    <source>
        <dbReference type="EMBL" id="TRM68828.1"/>
    </source>
</evidence>
<proteinExistence type="predicted"/>
<dbReference type="EMBL" id="VDMD01000001">
    <property type="protein sequence ID" value="TRM68828.1"/>
    <property type="molecule type" value="Genomic_DNA"/>
</dbReference>
<comment type="caution">
    <text evidence="2">The sequence shown here is derived from an EMBL/GenBank/DDBJ whole genome shotgun (WGS) entry which is preliminary data.</text>
</comment>
<organism evidence="2 3">
    <name type="scientific">Schizophyllum amplum</name>
    <dbReference type="NCBI Taxonomy" id="97359"/>
    <lineage>
        <taxon>Eukaryota</taxon>
        <taxon>Fungi</taxon>
        <taxon>Dikarya</taxon>
        <taxon>Basidiomycota</taxon>
        <taxon>Agaricomycotina</taxon>
        <taxon>Agaricomycetes</taxon>
        <taxon>Agaricomycetidae</taxon>
        <taxon>Agaricales</taxon>
        <taxon>Schizophyllaceae</taxon>
        <taxon>Schizophyllum</taxon>
    </lineage>
</organism>
<feature type="coiled-coil region" evidence="1">
    <location>
        <begin position="24"/>
        <end position="54"/>
    </location>
</feature>
<sequence>MPSAISTPPLFAGAGSSKPYSAILDEFIRRNAELKKANEEVAALQAQHAYLLEDTKQVRAEYARVQEKIDRDNAALDVFSALNTLYRDSEQMRNRLKLRQRPQVKPRPSREAEYQRMWEEYRMRLPTVDEQARWVSHTVLVLRQPYESLEPAHQDVWLLVARLFLGMLATKKYPMDDPAYIIPDSMDTSA</sequence>
<protein>
    <submittedName>
        <fullName evidence="2">Uncharacterized protein</fullName>
    </submittedName>
</protein>
<keyword evidence="3" id="KW-1185">Reference proteome</keyword>
<dbReference type="Proteomes" id="UP000320762">
    <property type="component" value="Unassembled WGS sequence"/>
</dbReference>
<evidence type="ECO:0000256" key="1">
    <source>
        <dbReference type="SAM" id="Coils"/>
    </source>
</evidence>
<keyword evidence="1" id="KW-0175">Coiled coil</keyword>
<name>A0A550CVK6_9AGAR</name>
<accession>A0A550CVK6</accession>